<evidence type="ECO:0000313" key="2">
    <source>
        <dbReference type="EMBL" id="GIX74173.1"/>
    </source>
</evidence>
<evidence type="ECO:0000313" key="3">
    <source>
        <dbReference type="Proteomes" id="UP001054945"/>
    </source>
</evidence>
<reference evidence="2 3" key="1">
    <citation type="submission" date="2021-06" db="EMBL/GenBank/DDBJ databases">
        <title>Caerostris extrusa draft genome.</title>
        <authorList>
            <person name="Kono N."/>
            <person name="Arakawa K."/>
        </authorList>
    </citation>
    <scope>NUCLEOTIDE SEQUENCE [LARGE SCALE GENOMIC DNA]</scope>
</reference>
<evidence type="ECO:0000256" key="1">
    <source>
        <dbReference type="SAM" id="MobiDB-lite"/>
    </source>
</evidence>
<dbReference type="Proteomes" id="UP001054945">
    <property type="component" value="Unassembled WGS sequence"/>
</dbReference>
<feature type="compositionally biased region" description="Polar residues" evidence="1">
    <location>
        <begin position="59"/>
        <end position="89"/>
    </location>
</feature>
<feature type="compositionally biased region" description="Basic residues" evidence="1">
    <location>
        <begin position="42"/>
        <end position="57"/>
    </location>
</feature>
<organism evidence="2 3">
    <name type="scientific">Caerostris extrusa</name>
    <name type="common">Bark spider</name>
    <name type="synonym">Caerostris bankana</name>
    <dbReference type="NCBI Taxonomy" id="172846"/>
    <lineage>
        <taxon>Eukaryota</taxon>
        <taxon>Metazoa</taxon>
        <taxon>Ecdysozoa</taxon>
        <taxon>Arthropoda</taxon>
        <taxon>Chelicerata</taxon>
        <taxon>Arachnida</taxon>
        <taxon>Araneae</taxon>
        <taxon>Araneomorphae</taxon>
        <taxon>Entelegynae</taxon>
        <taxon>Araneoidea</taxon>
        <taxon>Araneidae</taxon>
        <taxon>Caerostris</taxon>
    </lineage>
</organism>
<gene>
    <name evidence="2" type="ORF">CEXT_280711</name>
</gene>
<feature type="region of interest" description="Disordered" evidence="1">
    <location>
        <begin position="42"/>
        <end position="89"/>
    </location>
</feature>
<accession>A0AAV4MP77</accession>
<dbReference type="EMBL" id="BPLR01020038">
    <property type="protein sequence ID" value="GIX74173.1"/>
    <property type="molecule type" value="Genomic_DNA"/>
</dbReference>
<sequence>MRGRTFQCEGYESFGLGIAFVEPNSLGGGNQPGSFGLMLLKKTQRKKNNKSVKRKRSNLGQNGSVNNSLDFQTSRPNPKYSVSMSGMGTINKSVDRNISMWIRGNLYP</sequence>
<proteinExistence type="predicted"/>
<keyword evidence="3" id="KW-1185">Reference proteome</keyword>
<comment type="caution">
    <text evidence="2">The sequence shown here is derived from an EMBL/GenBank/DDBJ whole genome shotgun (WGS) entry which is preliminary data.</text>
</comment>
<name>A0AAV4MP77_CAEEX</name>
<protein>
    <submittedName>
        <fullName evidence="2">Uncharacterized protein</fullName>
    </submittedName>
</protein>
<dbReference type="AlphaFoldDB" id="A0AAV4MP77"/>